<dbReference type="EMBL" id="QNRR01000001">
    <property type="protein sequence ID" value="RBP47792.1"/>
    <property type="molecule type" value="Genomic_DNA"/>
</dbReference>
<evidence type="ECO:0000313" key="2">
    <source>
        <dbReference type="Proteomes" id="UP000253426"/>
    </source>
</evidence>
<evidence type="ECO:0000313" key="1">
    <source>
        <dbReference type="EMBL" id="RBP47792.1"/>
    </source>
</evidence>
<gene>
    <name evidence="1" type="ORF">DES53_101591</name>
</gene>
<dbReference type="Proteomes" id="UP000253426">
    <property type="component" value="Unassembled WGS sequence"/>
</dbReference>
<organism evidence="1 2">
    <name type="scientific">Roseimicrobium gellanilyticum</name>
    <dbReference type="NCBI Taxonomy" id="748857"/>
    <lineage>
        <taxon>Bacteria</taxon>
        <taxon>Pseudomonadati</taxon>
        <taxon>Verrucomicrobiota</taxon>
        <taxon>Verrucomicrobiia</taxon>
        <taxon>Verrucomicrobiales</taxon>
        <taxon>Verrucomicrobiaceae</taxon>
        <taxon>Roseimicrobium</taxon>
    </lineage>
</organism>
<protein>
    <submittedName>
        <fullName evidence="1">Uncharacterized protein</fullName>
    </submittedName>
</protein>
<proteinExistence type="predicted"/>
<dbReference type="AlphaFoldDB" id="A0A366HU34"/>
<comment type="caution">
    <text evidence="1">The sequence shown here is derived from an EMBL/GenBank/DDBJ whole genome shotgun (WGS) entry which is preliminary data.</text>
</comment>
<sequence>MFATRITFAPRWKEELVCTMDGRRFVIELTMGELHAYLPSKEAWEREAPEWARDHWDRVHEDLATWCRGQSMPLSVEDRAWVSFE</sequence>
<reference evidence="1 2" key="1">
    <citation type="submission" date="2018-06" db="EMBL/GenBank/DDBJ databases">
        <title>Genomic Encyclopedia of Type Strains, Phase IV (KMG-IV): sequencing the most valuable type-strain genomes for metagenomic binning, comparative biology and taxonomic classification.</title>
        <authorList>
            <person name="Goeker M."/>
        </authorList>
    </citation>
    <scope>NUCLEOTIDE SEQUENCE [LARGE SCALE GENOMIC DNA]</scope>
    <source>
        <strain evidence="1 2">DSM 25532</strain>
    </source>
</reference>
<name>A0A366HU34_9BACT</name>
<accession>A0A366HU34</accession>
<dbReference type="OrthoDB" id="5999173at2"/>
<keyword evidence="2" id="KW-1185">Reference proteome</keyword>